<dbReference type="AlphaFoldDB" id="R7UPS6"/>
<dbReference type="Proteomes" id="UP000014760">
    <property type="component" value="Unassembled WGS sequence"/>
</dbReference>
<dbReference type="EMBL" id="KB299252">
    <property type="protein sequence ID" value="ELU08190.1"/>
    <property type="molecule type" value="Genomic_DNA"/>
</dbReference>
<keyword evidence="3" id="KW-1185">Reference proteome</keyword>
<name>R7UPS6_CAPTE</name>
<reference evidence="3" key="1">
    <citation type="submission" date="2012-12" db="EMBL/GenBank/DDBJ databases">
        <authorList>
            <person name="Hellsten U."/>
            <person name="Grimwood J."/>
            <person name="Chapman J.A."/>
            <person name="Shapiro H."/>
            <person name="Aerts A."/>
            <person name="Otillar R.P."/>
            <person name="Terry A.Y."/>
            <person name="Boore J.L."/>
            <person name="Simakov O."/>
            <person name="Marletaz F."/>
            <person name="Cho S.-J."/>
            <person name="Edsinger-Gonzales E."/>
            <person name="Havlak P."/>
            <person name="Kuo D.-H."/>
            <person name="Larsson T."/>
            <person name="Lv J."/>
            <person name="Arendt D."/>
            <person name="Savage R."/>
            <person name="Osoegawa K."/>
            <person name="de Jong P."/>
            <person name="Lindberg D.R."/>
            <person name="Seaver E.C."/>
            <person name="Weisblat D.A."/>
            <person name="Putnam N.H."/>
            <person name="Grigoriev I.V."/>
            <person name="Rokhsar D.S."/>
        </authorList>
    </citation>
    <scope>NUCLEOTIDE SEQUENCE</scope>
    <source>
        <strain evidence="3">I ESC-2004</strain>
    </source>
</reference>
<accession>R7UPS6</accession>
<dbReference type="EMBL" id="AMQN01021863">
    <property type="status" value="NOT_ANNOTATED_CDS"/>
    <property type="molecule type" value="Genomic_DNA"/>
</dbReference>
<evidence type="ECO:0000313" key="1">
    <source>
        <dbReference type="EMBL" id="ELU08190.1"/>
    </source>
</evidence>
<sequence>HPHNIPSYGLTSLLIHTISHLMVLLPSSSTQYPILWSYFPPHPHNIPIYSLTSLLIHTISHLMVLLPSSSTQYPILWSYFPPHLHGSSFHYRID</sequence>
<feature type="non-terminal residue" evidence="1">
    <location>
        <position position="1"/>
    </location>
</feature>
<reference evidence="1 3" key="2">
    <citation type="journal article" date="2013" name="Nature">
        <title>Insights into bilaterian evolution from three spiralian genomes.</title>
        <authorList>
            <person name="Simakov O."/>
            <person name="Marletaz F."/>
            <person name="Cho S.J."/>
            <person name="Edsinger-Gonzales E."/>
            <person name="Havlak P."/>
            <person name="Hellsten U."/>
            <person name="Kuo D.H."/>
            <person name="Larsson T."/>
            <person name="Lv J."/>
            <person name="Arendt D."/>
            <person name="Savage R."/>
            <person name="Osoegawa K."/>
            <person name="de Jong P."/>
            <person name="Grimwood J."/>
            <person name="Chapman J.A."/>
            <person name="Shapiro H."/>
            <person name="Aerts A."/>
            <person name="Otillar R.P."/>
            <person name="Terry A.Y."/>
            <person name="Boore J.L."/>
            <person name="Grigoriev I.V."/>
            <person name="Lindberg D.R."/>
            <person name="Seaver E.C."/>
            <person name="Weisblat D.A."/>
            <person name="Putnam N.H."/>
            <person name="Rokhsar D.S."/>
        </authorList>
    </citation>
    <scope>NUCLEOTIDE SEQUENCE</scope>
    <source>
        <strain evidence="1 3">I ESC-2004</strain>
    </source>
</reference>
<dbReference type="HOGENOM" id="CLU_2392171_0_0_1"/>
<dbReference type="EnsemblMetazoa" id="CapteT120239">
    <property type="protein sequence ID" value="CapteP120239"/>
    <property type="gene ID" value="CapteG120239"/>
</dbReference>
<evidence type="ECO:0000313" key="3">
    <source>
        <dbReference type="Proteomes" id="UP000014760"/>
    </source>
</evidence>
<reference evidence="2" key="3">
    <citation type="submission" date="2015-06" db="UniProtKB">
        <authorList>
            <consortium name="EnsemblMetazoa"/>
        </authorList>
    </citation>
    <scope>IDENTIFICATION</scope>
</reference>
<protein>
    <submittedName>
        <fullName evidence="1 2">Uncharacterized protein</fullName>
    </submittedName>
</protein>
<evidence type="ECO:0000313" key="2">
    <source>
        <dbReference type="EnsemblMetazoa" id="CapteP120239"/>
    </source>
</evidence>
<gene>
    <name evidence="1" type="ORF">CAPTEDRAFT_120239</name>
</gene>
<organism evidence="1">
    <name type="scientific">Capitella teleta</name>
    <name type="common">Polychaete worm</name>
    <dbReference type="NCBI Taxonomy" id="283909"/>
    <lineage>
        <taxon>Eukaryota</taxon>
        <taxon>Metazoa</taxon>
        <taxon>Spiralia</taxon>
        <taxon>Lophotrochozoa</taxon>
        <taxon>Annelida</taxon>
        <taxon>Polychaeta</taxon>
        <taxon>Sedentaria</taxon>
        <taxon>Scolecida</taxon>
        <taxon>Capitellidae</taxon>
        <taxon>Capitella</taxon>
    </lineage>
</organism>
<proteinExistence type="predicted"/>